<sequence length="261" mass="27333">MTLGATLVDSDLVAREVVAPGTEGLDAVVAAFPGVLGADGALDRVALGDRVFGDDGARRRLEAIVHPRVRARSIELVAAAGADAIVVNDVPLLVEVGLAPSYHIVIVVDAAEATRVGRLVRDRGMTEDQAHARIRAQADPARRRAAADVLLDNDADLDTLHARVDDLWLGRLVPYGENVRQQRVAHPGAPADPADYARIEARLGYVLGADARVADGVFEVTTDRPDLLGPAGFPPLPDGGGHGSADPGRPAHIVTGARRPA</sequence>
<feature type="region of interest" description="Disordered" evidence="5">
    <location>
        <begin position="229"/>
        <end position="261"/>
    </location>
</feature>
<dbReference type="GO" id="GO:0005524">
    <property type="term" value="F:ATP binding"/>
    <property type="evidence" value="ECO:0007669"/>
    <property type="project" value="UniProtKB-UniRule"/>
</dbReference>
<dbReference type="NCBIfam" id="TIGR00152">
    <property type="entry name" value="dephospho-CoA kinase"/>
    <property type="match status" value="1"/>
</dbReference>
<dbReference type="PANTHER" id="PTHR10695">
    <property type="entry name" value="DEPHOSPHO-COA KINASE-RELATED"/>
    <property type="match status" value="1"/>
</dbReference>
<keyword evidence="3" id="KW-0963">Cytoplasm</keyword>
<protein>
    <recommendedName>
        <fullName evidence="3 4">Dephospho-CoA kinase</fullName>
        <ecNumber evidence="3 4">2.7.1.24</ecNumber>
    </recommendedName>
    <alternativeName>
        <fullName evidence="3">Dephosphocoenzyme A kinase</fullName>
    </alternativeName>
</protein>
<dbReference type="GO" id="GO:0004140">
    <property type="term" value="F:dephospho-CoA kinase activity"/>
    <property type="evidence" value="ECO:0007669"/>
    <property type="project" value="UniProtKB-UniRule"/>
</dbReference>
<evidence type="ECO:0000256" key="3">
    <source>
        <dbReference type="HAMAP-Rule" id="MF_00376"/>
    </source>
</evidence>
<comment type="function">
    <text evidence="3">Catalyzes the phosphorylation of the 3'-hydroxyl group of dephosphocoenzyme A to form coenzyme A.</text>
</comment>
<reference evidence="6 7" key="2">
    <citation type="submission" date="2020-03" db="EMBL/GenBank/DDBJ databases">
        <authorList>
            <person name="Ichikawa N."/>
            <person name="Kimura A."/>
            <person name="Kitahashi Y."/>
            <person name="Uohara A."/>
        </authorList>
    </citation>
    <scope>NUCLEOTIDE SEQUENCE [LARGE SCALE GENOMIC DNA]</scope>
    <source>
        <strain evidence="6 7">NBRC 108638</strain>
    </source>
</reference>
<comment type="caution">
    <text evidence="6">The sequence shown here is derived from an EMBL/GenBank/DDBJ whole genome shotgun (WGS) entry which is preliminary data.</text>
</comment>
<dbReference type="Gene3D" id="3.40.50.300">
    <property type="entry name" value="P-loop containing nucleotide triphosphate hydrolases"/>
    <property type="match status" value="1"/>
</dbReference>
<evidence type="ECO:0000256" key="2">
    <source>
        <dbReference type="ARBA" id="ARBA00022840"/>
    </source>
</evidence>
<organism evidence="6 7">
    <name type="scientific">Phytohabitans rumicis</name>
    <dbReference type="NCBI Taxonomy" id="1076125"/>
    <lineage>
        <taxon>Bacteria</taxon>
        <taxon>Bacillati</taxon>
        <taxon>Actinomycetota</taxon>
        <taxon>Actinomycetes</taxon>
        <taxon>Micromonosporales</taxon>
        <taxon>Micromonosporaceae</taxon>
    </lineage>
</organism>
<keyword evidence="7" id="KW-1185">Reference proteome</keyword>
<dbReference type="InterPro" id="IPR027417">
    <property type="entry name" value="P-loop_NTPase"/>
</dbReference>
<keyword evidence="2 3" id="KW-0067">ATP-binding</keyword>
<dbReference type="Proteomes" id="UP000482960">
    <property type="component" value="Unassembled WGS sequence"/>
</dbReference>
<keyword evidence="3" id="KW-0173">Coenzyme A biosynthesis</keyword>
<name>A0A6V8L280_9ACTN</name>
<evidence type="ECO:0000256" key="4">
    <source>
        <dbReference type="NCBIfam" id="TIGR00152"/>
    </source>
</evidence>
<dbReference type="Pfam" id="PF01121">
    <property type="entry name" value="CoaE"/>
    <property type="match status" value="1"/>
</dbReference>
<comment type="subcellular location">
    <subcellularLocation>
        <location evidence="3">Cytoplasm</location>
    </subcellularLocation>
</comment>
<comment type="pathway">
    <text evidence="3">Cofactor biosynthesis; coenzyme A biosynthesis; CoA from (R)-pantothenate: step 5/5.</text>
</comment>
<dbReference type="EMBL" id="BLPG01000001">
    <property type="protein sequence ID" value="GFJ88216.1"/>
    <property type="molecule type" value="Genomic_DNA"/>
</dbReference>
<evidence type="ECO:0000256" key="1">
    <source>
        <dbReference type="ARBA" id="ARBA00022741"/>
    </source>
</evidence>
<proteinExistence type="inferred from homology"/>
<dbReference type="PANTHER" id="PTHR10695:SF46">
    <property type="entry name" value="BIFUNCTIONAL COENZYME A SYNTHASE-RELATED"/>
    <property type="match status" value="1"/>
</dbReference>
<gene>
    <name evidence="3 6" type="primary">coaE</name>
    <name evidence="6" type="ORF">Prum_018580</name>
</gene>
<comment type="similarity">
    <text evidence="3">Belongs to the CoaE family.</text>
</comment>
<dbReference type="EC" id="2.7.1.24" evidence="3 4"/>
<keyword evidence="3 6" id="KW-0418">Kinase</keyword>
<dbReference type="RefSeq" id="WP_371871206.1">
    <property type="nucleotide sequence ID" value="NZ_BLPG01000001.1"/>
</dbReference>
<dbReference type="SUPFAM" id="SSF52540">
    <property type="entry name" value="P-loop containing nucleoside triphosphate hydrolases"/>
    <property type="match status" value="1"/>
</dbReference>
<dbReference type="GO" id="GO:0005737">
    <property type="term" value="C:cytoplasm"/>
    <property type="evidence" value="ECO:0007669"/>
    <property type="project" value="UniProtKB-SubCell"/>
</dbReference>
<dbReference type="HAMAP" id="MF_00376">
    <property type="entry name" value="Dephospho_CoA_kinase"/>
    <property type="match status" value="1"/>
</dbReference>
<comment type="caution">
    <text evidence="3">Lacks conserved residue(s) required for the propagation of feature annotation.</text>
</comment>
<reference evidence="6 7" key="1">
    <citation type="submission" date="2020-03" db="EMBL/GenBank/DDBJ databases">
        <title>Whole genome shotgun sequence of Phytohabitans rumicis NBRC 108638.</title>
        <authorList>
            <person name="Komaki H."/>
            <person name="Tamura T."/>
        </authorList>
    </citation>
    <scope>NUCLEOTIDE SEQUENCE [LARGE SCALE GENOMIC DNA]</scope>
    <source>
        <strain evidence="6 7">NBRC 108638</strain>
    </source>
</reference>
<keyword evidence="1 3" id="KW-0547">Nucleotide-binding</keyword>
<dbReference type="CDD" id="cd02022">
    <property type="entry name" value="DPCK"/>
    <property type="match status" value="1"/>
</dbReference>
<comment type="catalytic activity">
    <reaction evidence="3">
        <text>3'-dephospho-CoA + ATP = ADP + CoA + H(+)</text>
        <dbReference type="Rhea" id="RHEA:18245"/>
        <dbReference type="ChEBI" id="CHEBI:15378"/>
        <dbReference type="ChEBI" id="CHEBI:30616"/>
        <dbReference type="ChEBI" id="CHEBI:57287"/>
        <dbReference type="ChEBI" id="CHEBI:57328"/>
        <dbReference type="ChEBI" id="CHEBI:456216"/>
        <dbReference type="EC" id="2.7.1.24"/>
    </reaction>
</comment>
<dbReference type="GO" id="GO:0015937">
    <property type="term" value="P:coenzyme A biosynthetic process"/>
    <property type="evidence" value="ECO:0007669"/>
    <property type="project" value="UniProtKB-UniRule"/>
</dbReference>
<keyword evidence="3" id="KW-0808">Transferase</keyword>
<dbReference type="PROSITE" id="PS51219">
    <property type="entry name" value="DPCK"/>
    <property type="match status" value="1"/>
</dbReference>
<dbReference type="InterPro" id="IPR001977">
    <property type="entry name" value="Depp_CoAkinase"/>
</dbReference>
<evidence type="ECO:0000313" key="6">
    <source>
        <dbReference type="EMBL" id="GFJ88216.1"/>
    </source>
</evidence>
<accession>A0A6V8L280</accession>
<evidence type="ECO:0000256" key="5">
    <source>
        <dbReference type="SAM" id="MobiDB-lite"/>
    </source>
</evidence>
<dbReference type="AlphaFoldDB" id="A0A6V8L280"/>
<dbReference type="NCBIfam" id="NF002879">
    <property type="entry name" value="PRK03333.1"/>
    <property type="match status" value="1"/>
</dbReference>
<evidence type="ECO:0000313" key="7">
    <source>
        <dbReference type="Proteomes" id="UP000482960"/>
    </source>
</evidence>
<dbReference type="UniPathway" id="UPA00241">
    <property type="reaction ID" value="UER00356"/>
</dbReference>